<evidence type="ECO:0000313" key="2">
    <source>
        <dbReference type="EMBL" id="GHA34916.1"/>
    </source>
</evidence>
<evidence type="ECO:0000259" key="1">
    <source>
        <dbReference type="Pfam" id="PF13454"/>
    </source>
</evidence>
<dbReference type="PANTHER" id="PTHR40254:SF1">
    <property type="entry name" value="BLR0577 PROTEIN"/>
    <property type="match status" value="1"/>
</dbReference>
<evidence type="ECO:0000313" key="3">
    <source>
        <dbReference type="Proteomes" id="UP000646579"/>
    </source>
</evidence>
<reference evidence="2" key="1">
    <citation type="journal article" date="2014" name="Int. J. Syst. Evol. Microbiol.">
        <title>Complete genome sequence of Corynebacterium casei LMG S-19264T (=DSM 44701T), isolated from a smear-ripened cheese.</title>
        <authorList>
            <consortium name="US DOE Joint Genome Institute (JGI-PGF)"/>
            <person name="Walter F."/>
            <person name="Albersmeier A."/>
            <person name="Kalinowski J."/>
            <person name="Ruckert C."/>
        </authorList>
    </citation>
    <scope>NUCLEOTIDE SEQUENCE</scope>
    <source>
        <strain evidence="2">KCTC 32437</strain>
    </source>
</reference>
<reference evidence="2" key="2">
    <citation type="submission" date="2020-09" db="EMBL/GenBank/DDBJ databases">
        <authorList>
            <person name="Sun Q."/>
            <person name="Kim S."/>
        </authorList>
    </citation>
    <scope>NUCLEOTIDE SEQUENCE</scope>
    <source>
        <strain evidence="2">KCTC 32437</strain>
    </source>
</reference>
<dbReference type="InterPro" id="IPR036188">
    <property type="entry name" value="FAD/NAD-bd_sf"/>
</dbReference>
<dbReference type="Pfam" id="PF13454">
    <property type="entry name" value="NAD_binding_9"/>
    <property type="match status" value="1"/>
</dbReference>
<dbReference type="RefSeq" id="WP_189426932.1">
    <property type="nucleotide sequence ID" value="NZ_BMZE01000004.1"/>
</dbReference>
<dbReference type="Proteomes" id="UP000646579">
    <property type="component" value="Unassembled WGS sequence"/>
</dbReference>
<dbReference type="InterPro" id="IPR038732">
    <property type="entry name" value="HpyO/CreE_NAD-binding"/>
</dbReference>
<dbReference type="AlphaFoldDB" id="A0A918SD13"/>
<dbReference type="EMBL" id="BMZE01000004">
    <property type="protein sequence ID" value="GHA34916.1"/>
    <property type="molecule type" value="Genomic_DNA"/>
</dbReference>
<name>A0A918SD13_9HYPH</name>
<organism evidence="2 3">
    <name type="scientific">Devosia pacifica</name>
    <dbReference type="NCBI Taxonomy" id="1335967"/>
    <lineage>
        <taxon>Bacteria</taxon>
        <taxon>Pseudomonadati</taxon>
        <taxon>Pseudomonadota</taxon>
        <taxon>Alphaproteobacteria</taxon>
        <taxon>Hyphomicrobiales</taxon>
        <taxon>Devosiaceae</taxon>
        <taxon>Devosia</taxon>
    </lineage>
</organism>
<feature type="domain" description="FAD-dependent urate hydroxylase HpyO/Asp monooxygenase CreE-like FAD/NAD(P)-binding" evidence="1">
    <location>
        <begin position="8"/>
        <end position="168"/>
    </location>
</feature>
<proteinExistence type="predicted"/>
<keyword evidence="3" id="KW-1185">Reference proteome</keyword>
<sequence>MTKKKRVALVGGGPTAVYTLKNLLQKAEALHITIFEAGRVAGCGLPYSEDHNTPDLMANITSVEIPPVLVSLSDWVRSADGKLLKKFGIARDQVNERDFYPRVLIGAYYSEQLARLAEACAPWQTVTIETETRVVDVSPAGQGFTLRIDKNGKKARRHYDAVIMATGHLTKGQNAQPLPGLFRSPYPVQNLEVGSDRAALILGSSLSAIDAAVGLANRYGKFVGDENHLSFELLSKEPLRLVMASRKGTLPDADFFYPIPEEPLMIFTPARLQMLRQEGQSGLLGRAFKLFKKQLAADDPDFVARLALQRFTPEGFAKAYLAMRKARQGFDAIEQNLAEATRDYRERRVVMWRYTMMRAHEVFSELVPFLDRRDLARFRRHLAPVFADAYGCVPHLSILRLLALQRAGCLDIVALGEDGTIRYGAGNFILAAGGREESFGTFIDARGQQAASFSELGFSQLDQALATTDPLKRTNGQRNDDQFRLRLDGQPHADIFCISIPVMMERYPFAQGLVACSEAAEVVATAI</sequence>
<dbReference type="SUPFAM" id="SSF51905">
    <property type="entry name" value="FAD/NAD(P)-binding domain"/>
    <property type="match status" value="1"/>
</dbReference>
<protein>
    <submittedName>
        <fullName evidence="2">FAD/NAD(P) binding domain-containing protein</fullName>
    </submittedName>
</protein>
<dbReference type="Gene3D" id="3.50.50.60">
    <property type="entry name" value="FAD/NAD(P)-binding domain"/>
    <property type="match status" value="1"/>
</dbReference>
<gene>
    <name evidence="2" type="primary">ydhS</name>
    <name evidence="2" type="ORF">GCM10007989_33520</name>
</gene>
<comment type="caution">
    <text evidence="2">The sequence shown here is derived from an EMBL/GenBank/DDBJ whole genome shotgun (WGS) entry which is preliminary data.</text>
</comment>
<dbReference type="InterPro" id="IPR052189">
    <property type="entry name" value="L-asp_N-monooxygenase_NS-form"/>
</dbReference>
<accession>A0A918SD13</accession>
<dbReference type="PANTHER" id="PTHR40254">
    <property type="entry name" value="BLR0577 PROTEIN"/>
    <property type="match status" value="1"/>
</dbReference>